<comment type="caution">
    <text evidence="1">The sequence shown here is derived from an EMBL/GenBank/DDBJ whole genome shotgun (WGS) entry which is preliminary data.</text>
</comment>
<evidence type="ECO:0000313" key="2">
    <source>
        <dbReference type="Proteomes" id="UP001055072"/>
    </source>
</evidence>
<proteinExistence type="predicted"/>
<dbReference type="EMBL" id="MU274911">
    <property type="protein sequence ID" value="KAI0089225.1"/>
    <property type="molecule type" value="Genomic_DNA"/>
</dbReference>
<reference evidence="1" key="1">
    <citation type="journal article" date="2021" name="Environ. Microbiol.">
        <title>Gene family expansions and transcriptome signatures uncover fungal adaptations to wood decay.</title>
        <authorList>
            <person name="Hage H."/>
            <person name="Miyauchi S."/>
            <person name="Viragh M."/>
            <person name="Drula E."/>
            <person name="Min B."/>
            <person name="Chaduli D."/>
            <person name="Navarro D."/>
            <person name="Favel A."/>
            <person name="Norest M."/>
            <person name="Lesage-Meessen L."/>
            <person name="Balint B."/>
            <person name="Merenyi Z."/>
            <person name="de Eugenio L."/>
            <person name="Morin E."/>
            <person name="Martinez A.T."/>
            <person name="Baldrian P."/>
            <person name="Stursova M."/>
            <person name="Martinez M.J."/>
            <person name="Novotny C."/>
            <person name="Magnuson J.K."/>
            <person name="Spatafora J.W."/>
            <person name="Maurice S."/>
            <person name="Pangilinan J."/>
            <person name="Andreopoulos W."/>
            <person name="LaButti K."/>
            <person name="Hundley H."/>
            <person name="Na H."/>
            <person name="Kuo A."/>
            <person name="Barry K."/>
            <person name="Lipzen A."/>
            <person name="Henrissat B."/>
            <person name="Riley R."/>
            <person name="Ahrendt S."/>
            <person name="Nagy L.G."/>
            <person name="Grigoriev I.V."/>
            <person name="Martin F."/>
            <person name="Rosso M.N."/>
        </authorList>
    </citation>
    <scope>NUCLEOTIDE SEQUENCE</scope>
    <source>
        <strain evidence="1">CBS 384.51</strain>
    </source>
</reference>
<dbReference type="Proteomes" id="UP001055072">
    <property type="component" value="Unassembled WGS sequence"/>
</dbReference>
<accession>A0ACB8U4R4</accession>
<gene>
    <name evidence="1" type="ORF">BDY19DRAFT_985179</name>
</gene>
<evidence type="ECO:0000313" key="1">
    <source>
        <dbReference type="EMBL" id="KAI0089225.1"/>
    </source>
</evidence>
<keyword evidence="2" id="KW-1185">Reference proteome</keyword>
<sequence>MSTLSALRNGNTAIGSALSYRPVAVFVGGTAGIGAGMARAFALHRNGDAHIVIIGRSRQAAEELIASFPKPAEGSSQYEFVECDVTLMRNVRQTTTELVSRLPKVNYLVLSPGIMTTKGRDETDEGIDKKLALHYYARWRFTYDLVPLLQKAVDANEDAKVMTVLSSIEQTDHAIDLNDLGLKKYSLGGAAKYASACNNAMIESFAEKYPKMAFTHIFPGIVRTRLLNGTDDWKLRMLSPLAHLAGYFAGVSTETCAEYMWHGLYAGKAGWFRRDNYGVDLKAKPVSAEIRSKVWDHSLEVTEGN</sequence>
<organism evidence="1 2">
    <name type="scientific">Irpex rosettiformis</name>
    <dbReference type="NCBI Taxonomy" id="378272"/>
    <lineage>
        <taxon>Eukaryota</taxon>
        <taxon>Fungi</taxon>
        <taxon>Dikarya</taxon>
        <taxon>Basidiomycota</taxon>
        <taxon>Agaricomycotina</taxon>
        <taxon>Agaricomycetes</taxon>
        <taxon>Polyporales</taxon>
        <taxon>Irpicaceae</taxon>
        <taxon>Irpex</taxon>
    </lineage>
</organism>
<protein>
    <submittedName>
        <fullName evidence="1">Uncharacterized protein</fullName>
    </submittedName>
</protein>
<name>A0ACB8U4R4_9APHY</name>